<dbReference type="Pfam" id="PF00206">
    <property type="entry name" value="Lyase_1"/>
    <property type="match status" value="1"/>
</dbReference>
<keyword evidence="4 6" id="KW-0456">Lyase</keyword>
<dbReference type="InterPro" id="IPR000362">
    <property type="entry name" value="Fumarate_lyase_fam"/>
</dbReference>
<feature type="domain" description="Fumarate lyase N-terminal" evidence="5">
    <location>
        <begin position="95"/>
        <end position="294"/>
    </location>
</feature>
<dbReference type="EC" id="4.3.2.1" evidence="2"/>
<evidence type="ECO:0000256" key="4">
    <source>
        <dbReference type="ARBA" id="ARBA00023239"/>
    </source>
</evidence>
<keyword evidence="3" id="KW-0028">Amino-acid biosynthesis</keyword>
<evidence type="ECO:0000256" key="3">
    <source>
        <dbReference type="ARBA" id="ARBA00022571"/>
    </source>
</evidence>
<dbReference type="PANTHER" id="PTHR43814:SF1">
    <property type="entry name" value="ARGININOSUCCINATE LYASE"/>
    <property type="match status" value="1"/>
</dbReference>
<dbReference type="EMBL" id="VFPP01000001">
    <property type="protein sequence ID" value="TQM85419.1"/>
    <property type="molecule type" value="Genomic_DNA"/>
</dbReference>
<comment type="pathway">
    <text evidence="1">Amino-acid biosynthesis; L-arginine biosynthesis; L-arginine from L-ornithine and carbamoyl phosphate: step 3/3.</text>
</comment>
<accession>A0A543JRE8</accession>
<dbReference type="AlphaFoldDB" id="A0A543JRE8"/>
<dbReference type="Gene3D" id="1.10.275.10">
    <property type="entry name" value="Fumarase/aspartase (N-terminal domain)"/>
    <property type="match status" value="1"/>
</dbReference>
<name>A0A543JRE8_9PSEU</name>
<dbReference type="GO" id="GO:0005829">
    <property type="term" value="C:cytosol"/>
    <property type="evidence" value="ECO:0007669"/>
    <property type="project" value="TreeGrafter"/>
</dbReference>
<dbReference type="GO" id="GO:0004056">
    <property type="term" value="F:argininosuccinate lyase activity"/>
    <property type="evidence" value="ECO:0007669"/>
    <property type="project" value="UniProtKB-EC"/>
</dbReference>
<comment type="caution">
    <text evidence="6">The sequence shown here is derived from an EMBL/GenBank/DDBJ whole genome shotgun (WGS) entry which is preliminary data.</text>
</comment>
<keyword evidence="7" id="KW-1185">Reference proteome</keyword>
<dbReference type="InterPro" id="IPR008948">
    <property type="entry name" value="L-Aspartase-like"/>
</dbReference>
<reference evidence="6 7" key="1">
    <citation type="submission" date="2019-06" db="EMBL/GenBank/DDBJ databases">
        <title>Sequencing the genomes of 1000 actinobacteria strains.</title>
        <authorList>
            <person name="Klenk H.-P."/>
        </authorList>
    </citation>
    <scope>NUCLEOTIDE SEQUENCE [LARGE SCALE GENOMIC DNA]</scope>
    <source>
        <strain evidence="6 7">DSM 45456</strain>
    </source>
</reference>
<dbReference type="PANTHER" id="PTHR43814">
    <property type="entry name" value="ARGININOSUCCINATE LYASE"/>
    <property type="match status" value="1"/>
</dbReference>
<proteinExistence type="predicted"/>
<dbReference type="GO" id="GO:0042450">
    <property type="term" value="P:L-arginine biosynthetic process via ornithine"/>
    <property type="evidence" value="ECO:0007669"/>
    <property type="project" value="InterPro"/>
</dbReference>
<dbReference type="InterPro" id="IPR024083">
    <property type="entry name" value="Fumarase/histidase_N"/>
</dbReference>
<evidence type="ECO:0000259" key="5">
    <source>
        <dbReference type="Pfam" id="PF00206"/>
    </source>
</evidence>
<sequence length="486" mass="52182">MTALTGRLAANPADLLHDEVLRPQFEREVRHLLPHYVAIERVLVAEYRRMGVLTPEQADDVDALLAGIGPDTLTADPRANLSDVAFAVERHVETRLPRPAPHWHVDRSRNDLQACAQLMFARERLVDLAEGLLGLTTAAHDLAAANLTSPMPGHTHYQAAQVMTPGFYLAAQSGHLLHTGRRLLATYDGIDVCPLGAGAMTGQNLPWDRDRMAHLLGFAGAGRNALTDVASRAWAAEITAELSLFGVATSRFATDLITWAGAGFGFVDLPDELSGISSAMPQKKNFPVLERIRGRTAHLTSCHVDAALGQRGTPYTNLVEVSKEAGVQLYDALDTARSVVRLLTAVLQRLEFRADRMRAACEREYLGGFALATSLTLHAGVPWRQAQVLAGRYVVAALDAGLPPTEPDPALLTRIAAEAGYVVAEPGAFLAEAFDTDRSLRATPTAGSAHPDAVVAELDAQAAEHAALAGQWAARRAGLDRARDIG</sequence>
<dbReference type="OrthoDB" id="4899737at2"/>
<dbReference type="PRINTS" id="PR00149">
    <property type="entry name" value="FUMRATELYASE"/>
</dbReference>
<protein>
    <recommendedName>
        <fullName evidence="2">argininosuccinate lyase</fullName>
        <ecNumber evidence="2">4.3.2.1</ecNumber>
    </recommendedName>
</protein>
<organism evidence="6 7">
    <name type="scientific">Saccharothrix saharensis</name>
    <dbReference type="NCBI Taxonomy" id="571190"/>
    <lineage>
        <taxon>Bacteria</taxon>
        <taxon>Bacillati</taxon>
        <taxon>Actinomycetota</taxon>
        <taxon>Actinomycetes</taxon>
        <taxon>Pseudonocardiales</taxon>
        <taxon>Pseudonocardiaceae</taxon>
        <taxon>Saccharothrix</taxon>
    </lineage>
</organism>
<dbReference type="Proteomes" id="UP000316628">
    <property type="component" value="Unassembled WGS sequence"/>
</dbReference>
<dbReference type="PRINTS" id="PR00145">
    <property type="entry name" value="ARGSUCLYASE"/>
</dbReference>
<evidence type="ECO:0000256" key="2">
    <source>
        <dbReference type="ARBA" id="ARBA00012338"/>
    </source>
</evidence>
<dbReference type="SUPFAM" id="SSF48557">
    <property type="entry name" value="L-aspartase-like"/>
    <property type="match status" value="1"/>
</dbReference>
<dbReference type="InterPro" id="IPR022761">
    <property type="entry name" value="Fumarate_lyase_N"/>
</dbReference>
<dbReference type="Gene3D" id="1.20.200.10">
    <property type="entry name" value="Fumarase/aspartase (Central domain)"/>
    <property type="match status" value="1"/>
</dbReference>
<keyword evidence="3" id="KW-0055">Arginine biosynthesis</keyword>
<dbReference type="Gene3D" id="1.10.40.30">
    <property type="entry name" value="Fumarase/aspartase (C-terminal domain)"/>
    <property type="match status" value="1"/>
</dbReference>
<evidence type="ECO:0000313" key="7">
    <source>
        <dbReference type="Proteomes" id="UP000316628"/>
    </source>
</evidence>
<dbReference type="UniPathway" id="UPA00068">
    <property type="reaction ID" value="UER00114"/>
</dbReference>
<evidence type="ECO:0000256" key="1">
    <source>
        <dbReference type="ARBA" id="ARBA00004941"/>
    </source>
</evidence>
<evidence type="ECO:0000313" key="6">
    <source>
        <dbReference type="EMBL" id="TQM85419.1"/>
    </source>
</evidence>
<gene>
    <name evidence="6" type="ORF">FHX81_7900</name>
</gene>
<dbReference type="InterPro" id="IPR009049">
    <property type="entry name" value="Argininosuccinate_lyase"/>
</dbReference>
<dbReference type="RefSeq" id="WP_141983460.1">
    <property type="nucleotide sequence ID" value="NZ_VFPP01000001.1"/>
</dbReference>